<dbReference type="PROSITE" id="PS51192">
    <property type="entry name" value="HELICASE_ATP_BIND_1"/>
    <property type="match status" value="1"/>
</dbReference>
<dbReference type="InterPro" id="IPR001650">
    <property type="entry name" value="Helicase_C-like"/>
</dbReference>
<dbReference type="AlphaFoldDB" id="A0A3N2R1B3"/>
<dbReference type="PANTHER" id="PTHR30612:SF0">
    <property type="entry name" value="CHLOROPLAST PROTEIN-TRANSPORTING ATPASE"/>
    <property type="match status" value="1"/>
</dbReference>
<dbReference type="SUPFAM" id="SSF81767">
    <property type="entry name" value="Pre-protein crosslinking domain of SecA"/>
    <property type="match status" value="1"/>
</dbReference>
<dbReference type="PRINTS" id="PR00906">
    <property type="entry name" value="SECA"/>
</dbReference>
<keyword evidence="1" id="KW-0813">Transport</keyword>
<keyword evidence="8" id="KW-1278">Translocase</keyword>
<evidence type="ECO:0000256" key="10">
    <source>
        <dbReference type="ARBA" id="ARBA00023136"/>
    </source>
</evidence>
<evidence type="ECO:0000256" key="5">
    <source>
        <dbReference type="ARBA" id="ARBA00022741"/>
    </source>
</evidence>
<organism evidence="14 15">
    <name type="scientific">Histidinibacterium lentulum</name>
    <dbReference type="NCBI Taxonomy" id="2480588"/>
    <lineage>
        <taxon>Bacteria</taxon>
        <taxon>Pseudomonadati</taxon>
        <taxon>Pseudomonadota</taxon>
        <taxon>Alphaproteobacteria</taxon>
        <taxon>Rhodobacterales</taxon>
        <taxon>Paracoccaceae</taxon>
        <taxon>Histidinibacterium</taxon>
    </lineage>
</organism>
<feature type="domain" description="Helicase C-terminal" evidence="12">
    <location>
        <begin position="475"/>
        <end position="626"/>
    </location>
</feature>
<dbReference type="GO" id="GO:0043952">
    <property type="term" value="P:protein transport by the Sec complex"/>
    <property type="evidence" value="ECO:0007669"/>
    <property type="project" value="TreeGrafter"/>
</dbReference>
<evidence type="ECO:0000256" key="8">
    <source>
        <dbReference type="ARBA" id="ARBA00022967"/>
    </source>
</evidence>
<dbReference type="SMART" id="SM00958">
    <property type="entry name" value="SecA_PP_bind"/>
    <property type="match status" value="1"/>
</dbReference>
<evidence type="ECO:0000259" key="12">
    <source>
        <dbReference type="PROSITE" id="PS51194"/>
    </source>
</evidence>
<feature type="domain" description="Helicase ATP-binding" evidence="11">
    <location>
        <begin position="126"/>
        <end position="302"/>
    </location>
</feature>
<dbReference type="Proteomes" id="UP000268016">
    <property type="component" value="Unassembled WGS sequence"/>
</dbReference>
<dbReference type="SMART" id="SM00957">
    <property type="entry name" value="SecA_DEAD"/>
    <property type="match status" value="1"/>
</dbReference>
<evidence type="ECO:0000256" key="1">
    <source>
        <dbReference type="ARBA" id="ARBA00022448"/>
    </source>
</evidence>
<dbReference type="EMBL" id="RDRB01000005">
    <property type="protein sequence ID" value="ROU01255.1"/>
    <property type="molecule type" value="Genomic_DNA"/>
</dbReference>
<dbReference type="Gene3D" id="3.90.1440.10">
    <property type="entry name" value="SecA, preprotein cross-linking domain"/>
    <property type="match status" value="1"/>
</dbReference>
<dbReference type="InterPro" id="IPR014001">
    <property type="entry name" value="Helicase_ATP-bd"/>
</dbReference>
<dbReference type="InterPro" id="IPR036670">
    <property type="entry name" value="SecA_X-link_sf"/>
</dbReference>
<keyword evidence="3" id="KW-0963">Cytoplasm</keyword>
<evidence type="ECO:0000256" key="7">
    <source>
        <dbReference type="ARBA" id="ARBA00022927"/>
    </source>
</evidence>
<dbReference type="OrthoDB" id="9805579at2"/>
<dbReference type="CDD" id="cd17928">
    <property type="entry name" value="DEXDc_SecA"/>
    <property type="match status" value="1"/>
</dbReference>
<sequence length="667" mass="72477">MQAADPAMTWAAAPVAARPPPRLDPYAEKRTEPLTGLDEIAADWLLPLWRRAARPRRARYWRLTRLCGQLGPAMAQADDERLAAIAARLRGTLRQQDRRGTIEALALVRELSRRALGMNPYDVQILAAFALLDGRLAEMETGEGKSLVAALAAATAALGGTPTHVVTVNDYLAARDAETFAPLFYALGLSHGAIVHETPPEVRRGLYRSDIVYVSNKELAFDHLRDRVRMGGAPDPVRLKLDRLALAQTEGPTMAGLAFAIVDEADSVLIDEARTPLILSQETDAAAEEATARQSYALLDALEEGRDYVVDIRDRRTRILDPGRERLEGLAKGLGPDWQNRIRREEAVRQAVHARRFLVKGDHYVIREGAIVIVDEYTGRLMPERSWSGGLHQLVEVKEGVTVTSRKLTIARLTYQRFFARYLRLAGMTGTAREVSGELGATYGLGTLSVPPRLPSRLSRGRTRILPDGAAKADLIARRCAELSSQGRAVLVGTRTVAASQAISAALEAASVPHAVLNALQDEGEAAIVAAAGQPGRVTVATNMAGRGTHITVAPEVLAAGGLHVILTERHDSTRIDRQLMGRTARQGQPGSVEQILAADDTLLAPVRRTLPGRLMALPGAAGRWATARAFVRAQRLATRLNAEARRALKRHDKALDTMLAFSGRPE</sequence>
<accession>A0A3N2R1B3</accession>
<keyword evidence="7" id="KW-0653">Protein transport</keyword>
<dbReference type="GO" id="GO:0017038">
    <property type="term" value="P:protein import"/>
    <property type="evidence" value="ECO:0007669"/>
    <property type="project" value="InterPro"/>
</dbReference>
<feature type="domain" description="SecA family profile" evidence="13">
    <location>
        <begin position="42"/>
        <end position="624"/>
    </location>
</feature>
<protein>
    <submittedName>
        <fullName evidence="14">Uncharacterized protein</fullName>
    </submittedName>
</protein>
<dbReference type="GO" id="GO:0005886">
    <property type="term" value="C:plasma membrane"/>
    <property type="evidence" value="ECO:0007669"/>
    <property type="project" value="TreeGrafter"/>
</dbReference>
<dbReference type="PANTHER" id="PTHR30612">
    <property type="entry name" value="SECA INNER MEMBRANE COMPONENT OF SEC PROTEIN SECRETION SYSTEM"/>
    <property type="match status" value="1"/>
</dbReference>
<evidence type="ECO:0000256" key="3">
    <source>
        <dbReference type="ARBA" id="ARBA00022490"/>
    </source>
</evidence>
<name>A0A3N2R1B3_9RHOB</name>
<dbReference type="InterPro" id="IPR027417">
    <property type="entry name" value="P-loop_NTPase"/>
</dbReference>
<evidence type="ECO:0000256" key="4">
    <source>
        <dbReference type="ARBA" id="ARBA00022519"/>
    </source>
</evidence>
<proteinExistence type="predicted"/>
<dbReference type="PROSITE" id="PS51196">
    <property type="entry name" value="SECA_MOTOR_DEAD"/>
    <property type="match status" value="1"/>
</dbReference>
<evidence type="ECO:0000259" key="13">
    <source>
        <dbReference type="PROSITE" id="PS51196"/>
    </source>
</evidence>
<dbReference type="InterPro" id="IPR011115">
    <property type="entry name" value="SecA_DEAD"/>
</dbReference>
<dbReference type="Pfam" id="PF21090">
    <property type="entry name" value="P-loop_SecA"/>
    <property type="match status" value="2"/>
</dbReference>
<keyword evidence="6" id="KW-0067">ATP-binding</keyword>
<dbReference type="SUPFAM" id="SSF52540">
    <property type="entry name" value="P-loop containing nucleoside triphosphate hydrolases"/>
    <property type="match status" value="2"/>
</dbReference>
<dbReference type="InterPro" id="IPR000185">
    <property type="entry name" value="SecA"/>
</dbReference>
<reference evidence="14 15" key="1">
    <citation type="submission" date="2018-10" db="EMBL/GenBank/DDBJ databases">
        <title>Histidinibacterium lentulum gen. nov., sp. nov., a marine bacterium from the culture broth of Picochlorum sp. 122.</title>
        <authorList>
            <person name="Wang G."/>
        </authorList>
    </citation>
    <scope>NUCLEOTIDE SEQUENCE [LARGE SCALE GENOMIC DNA]</scope>
    <source>
        <strain evidence="14 15">B17</strain>
    </source>
</reference>
<keyword evidence="10" id="KW-0472">Membrane</keyword>
<dbReference type="InterPro" id="IPR011130">
    <property type="entry name" value="SecA_preprotein_X-link_dom"/>
</dbReference>
<keyword evidence="4" id="KW-0997">Cell inner membrane</keyword>
<dbReference type="GO" id="GO:0006605">
    <property type="term" value="P:protein targeting"/>
    <property type="evidence" value="ECO:0007669"/>
    <property type="project" value="InterPro"/>
</dbReference>
<dbReference type="GO" id="GO:0031522">
    <property type="term" value="C:cell envelope Sec protein transport complex"/>
    <property type="evidence" value="ECO:0007669"/>
    <property type="project" value="TreeGrafter"/>
</dbReference>
<dbReference type="GO" id="GO:0005829">
    <property type="term" value="C:cytosol"/>
    <property type="evidence" value="ECO:0007669"/>
    <property type="project" value="TreeGrafter"/>
</dbReference>
<evidence type="ECO:0000259" key="11">
    <source>
        <dbReference type="PROSITE" id="PS51192"/>
    </source>
</evidence>
<evidence type="ECO:0000313" key="15">
    <source>
        <dbReference type="Proteomes" id="UP000268016"/>
    </source>
</evidence>
<dbReference type="GO" id="GO:0006886">
    <property type="term" value="P:intracellular protein transport"/>
    <property type="evidence" value="ECO:0007669"/>
    <property type="project" value="InterPro"/>
</dbReference>
<gene>
    <name evidence="14" type="ORF">EAT49_12115</name>
</gene>
<dbReference type="FunFam" id="3.40.50.300:FF:000429">
    <property type="entry name" value="Preprotein translocase subunit SecA"/>
    <property type="match status" value="1"/>
</dbReference>
<comment type="caution">
    <text evidence="14">The sequence shown here is derived from an EMBL/GenBank/DDBJ whole genome shotgun (WGS) entry which is preliminary data.</text>
</comment>
<evidence type="ECO:0000256" key="2">
    <source>
        <dbReference type="ARBA" id="ARBA00022475"/>
    </source>
</evidence>
<evidence type="ECO:0000256" key="6">
    <source>
        <dbReference type="ARBA" id="ARBA00022840"/>
    </source>
</evidence>
<dbReference type="InterPro" id="IPR014018">
    <property type="entry name" value="SecA_motor_DEAD"/>
</dbReference>
<keyword evidence="15" id="KW-1185">Reference proteome</keyword>
<dbReference type="PROSITE" id="PS51194">
    <property type="entry name" value="HELICASE_CTER"/>
    <property type="match status" value="1"/>
</dbReference>
<keyword evidence="5" id="KW-0547">Nucleotide-binding</keyword>
<evidence type="ECO:0000256" key="9">
    <source>
        <dbReference type="ARBA" id="ARBA00023010"/>
    </source>
</evidence>
<evidence type="ECO:0000313" key="14">
    <source>
        <dbReference type="EMBL" id="ROU01255.1"/>
    </source>
</evidence>
<dbReference type="Pfam" id="PF01043">
    <property type="entry name" value="SecA_PP_bind"/>
    <property type="match status" value="1"/>
</dbReference>
<keyword evidence="2" id="KW-1003">Cell membrane</keyword>
<dbReference type="GO" id="GO:0005524">
    <property type="term" value="F:ATP binding"/>
    <property type="evidence" value="ECO:0007669"/>
    <property type="project" value="UniProtKB-KW"/>
</dbReference>
<dbReference type="Pfam" id="PF07517">
    <property type="entry name" value="SecA_DEAD"/>
    <property type="match status" value="1"/>
</dbReference>
<dbReference type="Gene3D" id="3.40.50.300">
    <property type="entry name" value="P-loop containing nucleotide triphosphate hydrolases"/>
    <property type="match status" value="2"/>
</dbReference>
<keyword evidence="9" id="KW-0811">Translocation</keyword>
<dbReference type="InterPro" id="IPR044722">
    <property type="entry name" value="SecA_SF2_C"/>
</dbReference>